<accession>A0A4S8YTK1</accession>
<dbReference type="Proteomes" id="UP000310421">
    <property type="component" value="Unassembled WGS sequence"/>
</dbReference>
<sequence>MQSIDRSLGLPAARKITPFVLASLPPLFFPRNNTRRSTLLFELPLSNYIFPFNNQQSLKMPADWKSVETLERLIAALIASNGGKVDNMAVARYFNDSFDTIENRCRIYKKAALTLVKDAEDTGRINQDMKKRTGAPKKTAATKKGDPSTPDDSVKSGRVTKRASKTPSKIKRAVSDEDEDEA</sequence>
<dbReference type="EMBL" id="QZAN01000123">
    <property type="protein sequence ID" value="THW57273.1"/>
    <property type="molecule type" value="Genomic_DNA"/>
</dbReference>
<evidence type="ECO:0000256" key="1">
    <source>
        <dbReference type="SAM" id="MobiDB-lite"/>
    </source>
</evidence>
<organism evidence="2 3">
    <name type="scientific">Aureobasidium pullulans</name>
    <name type="common">Black yeast</name>
    <name type="synonym">Pullularia pullulans</name>
    <dbReference type="NCBI Taxonomy" id="5580"/>
    <lineage>
        <taxon>Eukaryota</taxon>
        <taxon>Fungi</taxon>
        <taxon>Dikarya</taxon>
        <taxon>Ascomycota</taxon>
        <taxon>Pezizomycotina</taxon>
        <taxon>Dothideomycetes</taxon>
        <taxon>Dothideomycetidae</taxon>
        <taxon>Dothideales</taxon>
        <taxon>Saccotheciaceae</taxon>
        <taxon>Aureobasidium</taxon>
    </lineage>
</organism>
<reference evidence="2 3" key="1">
    <citation type="submission" date="2018-10" db="EMBL/GenBank/DDBJ databases">
        <title>Fifty Aureobasidium pullulans genomes reveal a recombining polyextremotolerant generalist.</title>
        <authorList>
            <person name="Gostincar C."/>
            <person name="Turk M."/>
            <person name="Zajc J."/>
            <person name="Gunde-Cimerman N."/>
        </authorList>
    </citation>
    <scope>NUCLEOTIDE SEQUENCE [LARGE SCALE GENOMIC DNA]</scope>
    <source>
        <strain evidence="2 3">EXF-10751</strain>
    </source>
</reference>
<evidence type="ECO:0000313" key="2">
    <source>
        <dbReference type="EMBL" id="THW57273.1"/>
    </source>
</evidence>
<protein>
    <submittedName>
        <fullName evidence="2">Uncharacterized protein</fullName>
    </submittedName>
</protein>
<comment type="caution">
    <text evidence="2">The sequence shown here is derived from an EMBL/GenBank/DDBJ whole genome shotgun (WGS) entry which is preliminary data.</text>
</comment>
<name>A0A4S8YTK1_AURPU</name>
<feature type="region of interest" description="Disordered" evidence="1">
    <location>
        <begin position="126"/>
        <end position="182"/>
    </location>
</feature>
<feature type="compositionally biased region" description="Basic residues" evidence="1">
    <location>
        <begin position="158"/>
        <end position="172"/>
    </location>
</feature>
<dbReference type="AlphaFoldDB" id="A0A4S8YTK1"/>
<proteinExistence type="predicted"/>
<gene>
    <name evidence="2" type="ORF">D6D20_08091</name>
</gene>
<evidence type="ECO:0000313" key="3">
    <source>
        <dbReference type="Proteomes" id="UP000310421"/>
    </source>
</evidence>